<sequence>MSGLTVGHALANHFERVTLLERDRLPAGIGHRVGTPQDKHLHALLAGGQGALTELFPGFEQDLVAAGGVPIRVAGDMRVEQVGYDPFPQRDLGWTAYTMSRPLIEFLVRRYAEQRPNIVLRPGCRATELVTSDDGTAVTAVRCVTAEGAQETLPADLVVDASASGALTLALLRSVRLPLPETSTVGVGRFYATTVFQIPDDAPDDWKLVMTFSNPQENSRRGMLMPLEGNRWMLSTGDQDGGLPPADWAGVLEYLQGLRTPTIYNAVKALQPLGEVRRHVFQESVWHHFERLETVPRGILPVGDAFCRFNPIYGQGMTLAAQEACLLGDLLPAAALSPDPLAELQQSFLCEVGGLIEGPWVMSAINDYIYPHTRGERPADFANSVRFGAALNRLAARDPAIHKLAVEVQHLLKPRSAYQDPDVMRRVMAEMAAA</sequence>
<proteinExistence type="predicted"/>
<reference evidence="1 2" key="1">
    <citation type="submission" date="2023-07" db="EMBL/GenBank/DDBJ databases">
        <title>Sorghum-associated microbial communities from plants grown in Nebraska, USA.</title>
        <authorList>
            <person name="Schachtman D."/>
        </authorList>
    </citation>
    <scope>NUCLEOTIDE SEQUENCE [LARGE SCALE GENOMIC DNA]</scope>
    <source>
        <strain evidence="1 2">584</strain>
    </source>
</reference>
<dbReference type="Proteomes" id="UP001262410">
    <property type="component" value="Unassembled WGS sequence"/>
</dbReference>
<protein>
    <submittedName>
        <fullName evidence="1">2-polyprenyl-6-methoxyphenol hydroxylase-like FAD-dependent oxidoreductase</fullName>
    </submittedName>
</protein>
<name>A0ABU1JGP8_9PROT</name>
<organism evidence="1 2">
    <name type="scientific">Inquilinus ginsengisoli</name>
    <dbReference type="NCBI Taxonomy" id="363840"/>
    <lineage>
        <taxon>Bacteria</taxon>
        <taxon>Pseudomonadati</taxon>
        <taxon>Pseudomonadota</taxon>
        <taxon>Alphaproteobacteria</taxon>
        <taxon>Rhodospirillales</taxon>
        <taxon>Rhodospirillaceae</taxon>
        <taxon>Inquilinus</taxon>
    </lineage>
</organism>
<dbReference type="PANTHER" id="PTHR43422:SF3">
    <property type="entry name" value="THIAMINE THIAZOLE SYNTHASE"/>
    <property type="match status" value="1"/>
</dbReference>
<gene>
    <name evidence="1" type="ORF">E9232_000291</name>
</gene>
<dbReference type="Gene3D" id="3.50.50.60">
    <property type="entry name" value="FAD/NAD(P)-binding domain"/>
    <property type="match status" value="1"/>
</dbReference>
<dbReference type="EMBL" id="JAVDPW010000001">
    <property type="protein sequence ID" value="MDR6287792.1"/>
    <property type="molecule type" value="Genomic_DNA"/>
</dbReference>
<accession>A0ABU1JGP8</accession>
<evidence type="ECO:0000313" key="1">
    <source>
        <dbReference type="EMBL" id="MDR6287792.1"/>
    </source>
</evidence>
<evidence type="ECO:0000313" key="2">
    <source>
        <dbReference type="Proteomes" id="UP001262410"/>
    </source>
</evidence>
<dbReference type="SUPFAM" id="SSF51905">
    <property type="entry name" value="FAD/NAD(P)-binding domain"/>
    <property type="match status" value="1"/>
</dbReference>
<keyword evidence="2" id="KW-1185">Reference proteome</keyword>
<comment type="caution">
    <text evidence="1">The sequence shown here is derived from an EMBL/GenBank/DDBJ whole genome shotgun (WGS) entry which is preliminary data.</text>
</comment>
<dbReference type="PANTHER" id="PTHR43422">
    <property type="entry name" value="THIAMINE THIAZOLE SYNTHASE"/>
    <property type="match status" value="1"/>
</dbReference>
<dbReference type="InterPro" id="IPR036188">
    <property type="entry name" value="FAD/NAD-bd_sf"/>
</dbReference>